<evidence type="ECO:0000256" key="3">
    <source>
        <dbReference type="ARBA" id="ARBA00023274"/>
    </source>
</evidence>
<keyword evidence="3 4" id="KW-0687">Ribonucleoprotein</keyword>
<sequence>MTAVIRTGGKQYRAEEGAILEIEIPKKGVSAGEKWSTEEVLLIEADGKTEVGTPRVAGAKAVFEVLEEIRAPKVVAFRYRRRKGYHRTVGHRQRLARVRVVELSIDKKSA</sequence>
<comment type="function">
    <text evidence="4 5">This protein binds to 23S rRNA in the presence of protein L20.</text>
</comment>
<dbReference type="PANTHER" id="PTHR21349:SF0">
    <property type="entry name" value="LARGE RIBOSOMAL SUBUNIT PROTEIN BL21M"/>
    <property type="match status" value="1"/>
</dbReference>
<keyword evidence="4 5" id="KW-0694">RNA-binding</keyword>
<evidence type="ECO:0000256" key="5">
    <source>
        <dbReference type="RuleBase" id="RU000562"/>
    </source>
</evidence>
<dbReference type="SUPFAM" id="SSF141091">
    <property type="entry name" value="L21p-like"/>
    <property type="match status" value="1"/>
</dbReference>
<keyword evidence="4 5" id="KW-0699">rRNA-binding</keyword>
<evidence type="ECO:0000313" key="6">
    <source>
        <dbReference type="EMBL" id="VVM08220.1"/>
    </source>
</evidence>
<dbReference type="GO" id="GO:0006412">
    <property type="term" value="P:translation"/>
    <property type="evidence" value="ECO:0007669"/>
    <property type="project" value="UniProtKB-UniRule"/>
</dbReference>
<protein>
    <recommendedName>
        <fullName evidence="4">Large ribosomal subunit protein bL21</fullName>
    </recommendedName>
</protein>
<dbReference type="PANTHER" id="PTHR21349">
    <property type="entry name" value="50S RIBOSOMAL PROTEIN L21"/>
    <property type="match status" value="1"/>
</dbReference>
<dbReference type="OrthoDB" id="9813334at2"/>
<comment type="similarity">
    <text evidence="1 4 5">Belongs to the bacterial ribosomal protein bL21 family.</text>
</comment>
<dbReference type="RefSeq" id="WP_142661033.1">
    <property type="nucleotide sequence ID" value="NZ_CABFVA020000122.1"/>
</dbReference>
<dbReference type="EMBL" id="CABFVA020000122">
    <property type="protein sequence ID" value="VVM08220.1"/>
    <property type="molecule type" value="Genomic_DNA"/>
</dbReference>
<dbReference type="GO" id="GO:0003735">
    <property type="term" value="F:structural constituent of ribosome"/>
    <property type="evidence" value="ECO:0007669"/>
    <property type="project" value="InterPro"/>
</dbReference>
<accession>A0A5E6MG17</accession>
<keyword evidence="2 4" id="KW-0689">Ribosomal protein</keyword>
<name>A0A5E6MG17_9BACT</name>
<dbReference type="GO" id="GO:0005840">
    <property type="term" value="C:ribosome"/>
    <property type="evidence" value="ECO:0007669"/>
    <property type="project" value="UniProtKB-KW"/>
</dbReference>
<gene>
    <name evidence="4 6" type="primary">rplU</name>
    <name evidence="6" type="ORF">MAMT_02198</name>
</gene>
<reference evidence="6 7" key="1">
    <citation type="submission" date="2019-09" db="EMBL/GenBank/DDBJ databases">
        <authorList>
            <person name="Cremers G."/>
        </authorList>
    </citation>
    <scope>NUCLEOTIDE SEQUENCE [LARGE SCALE GENOMIC DNA]</scope>
    <source>
        <strain evidence="6">4A</strain>
    </source>
</reference>
<dbReference type="NCBIfam" id="TIGR00061">
    <property type="entry name" value="L21"/>
    <property type="match status" value="1"/>
</dbReference>
<comment type="subunit">
    <text evidence="4">Part of the 50S ribosomal subunit. Contacts protein L20.</text>
</comment>
<dbReference type="Pfam" id="PF00829">
    <property type="entry name" value="Ribosomal_L21p"/>
    <property type="match status" value="1"/>
</dbReference>
<evidence type="ECO:0000256" key="1">
    <source>
        <dbReference type="ARBA" id="ARBA00008563"/>
    </source>
</evidence>
<dbReference type="AlphaFoldDB" id="A0A5E6MG17"/>
<dbReference type="GO" id="GO:1990904">
    <property type="term" value="C:ribonucleoprotein complex"/>
    <property type="evidence" value="ECO:0007669"/>
    <property type="project" value="UniProtKB-KW"/>
</dbReference>
<proteinExistence type="inferred from homology"/>
<dbReference type="InterPro" id="IPR036164">
    <property type="entry name" value="bL21-like_sf"/>
</dbReference>
<organism evidence="6 7">
    <name type="scientific">Methylacidimicrobium tartarophylax</name>
    <dbReference type="NCBI Taxonomy" id="1041768"/>
    <lineage>
        <taxon>Bacteria</taxon>
        <taxon>Pseudomonadati</taxon>
        <taxon>Verrucomicrobiota</taxon>
        <taxon>Methylacidimicrobium</taxon>
    </lineage>
</organism>
<evidence type="ECO:0000256" key="4">
    <source>
        <dbReference type="HAMAP-Rule" id="MF_01363"/>
    </source>
</evidence>
<dbReference type="InterPro" id="IPR028909">
    <property type="entry name" value="bL21-like"/>
</dbReference>
<dbReference type="Proteomes" id="UP000334923">
    <property type="component" value="Unassembled WGS sequence"/>
</dbReference>
<dbReference type="GO" id="GO:0005737">
    <property type="term" value="C:cytoplasm"/>
    <property type="evidence" value="ECO:0007669"/>
    <property type="project" value="UniProtKB-ARBA"/>
</dbReference>
<evidence type="ECO:0000313" key="7">
    <source>
        <dbReference type="Proteomes" id="UP000334923"/>
    </source>
</evidence>
<dbReference type="GO" id="GO:0019843">
    <property type="term" value="F:rRNA binding"/>
    <property type="evidence" value="ECO:0007669"/>
    <property type="project" value="UniProtKB-UniRule"/>
</dbReference>
<dbReference type="HAMAP" id="MF_01363">
    <property type="entry name" value="Ribosomal_bL21"/>
    <property type="match status" value="1"/>
</dbReference>
<evidence type="ECO:0000256" key="2">
    <source>
        <dbReference type="ARBA" id="ARBA00022980"/>
    </source>
</evidence>
<keyword evidence="7" id="KW-1185">Reference proteome</keyword>
<dbReference type="InterPro" id="IPR001787">
    <property type="entry name" value="Ribosomal_bL21"/>
</dbReference>